<organism evidence="3 4">
    <name type="scientific">Seriola lalandi dorsalis</name>
    <dbReference type="NCBI Taxonomy" id="1841481"/>
    <lineage>
        <taxon>Eukaryota</taxon>
        <taxon>Metazoa</taxon>
        <taxon>Chordata</taxon>
        <taxon>Craniata</taxon>
        <taxon>Vertebrata</taxon>
        <taxon>Euteleostomi</taxon>
        <taxon>Actinopterygii</taxon>
        <taxon>Neopterygii</taxon>
        <taxon>Teleostei</taxon>
        <taxon>Neoteleostei</taxon>
        <taxon>Acanthomorphata</taxon>
        <taxon>Carangaria</taxon>
        <taxon>Carangiformes</taxon>
        <taxon>Carangidae</taxon>
        <taxon>Seriola</taxon>
    </lineage>
</organism>
<evidence type="ECO:0000256" key="1">
    <source>
        <dbReference type="ARBA" id="ARBA00006190"/>
    </source>
</evidence>
<dbReference type="Pfam" id="PF03357">
    <property type="entry name" value="Snf7"/>
    <property type="match status" value="1"/>
</dbReference>
<proteinExistence type="inferred from homology"/>
<reference evidence="3" key="1">
    <citation type="submission" date="2025-08" db="UniProtKB">
        <authorList>
            <consortium name="Ensembl"/>
        </authorList>
    </citation>
    <scope>IDENTIFICATION</scope>
</reference>
<evidence type="ECO:0000256" key="2">
    <source>
        <dbReference type="SAM" id="MobiDB-lite"/>
    </source>
</evidence>
<reference evidence="3" key="2">
    <citation type="submission" date="2025-09" db="UniProtKB">
        <authorList>
            <consortium name="Ensembl"/>
        </authorList>
    </citation>
    <scope>IDENTIFICATION</scope>
</reference>
<feature type="compositionally biased region" description="Basic residues" evidence="2">
    <location>
        <begin position="72"/>
        <end position="95"/>
    </location>
</feature>
<comment type="similarity">
    <text evidence="1">Belongs to the SNF7 family.</text>
</comment>
<dbReference type="Proteomes" id="UP000261360">
    <property type="component" value="Unplaced"/>
</dbReference>
<protein>
    <submittedName>
        <fullName evidence="3">Uncharacterized protein</fullName>
    </submittedName>
</protein>
<dbReference type="PANTHER" id="PTHR10476">
    <property type="entry name" value="CHARGED MULTIVESICULAR BODY PROTEIN"/>
    <property type="match status" value="1"/>
</dbReference>
<sequence length="95" mass="10657">MGKVVTGMDAALKSMNVEKISKVMEDFEQSFEDMDVRSEYVEQTMNSSTAAATPEDEVDSLMNQVADEHGACRRGRASKAGRRRRRRRRAAASRT</sequence>
<dbReference type="STRING" id="1841481.ENSSLDP00000014539"/>
<dbReference type="Ensembl" id="ENSSLDT00000015098.1">
    <property type="protein sequence ID" value="ENSSLDP00000014539.1"/>
    <property type="gene ID" value="ENSSLDG00000011626.1"/>
</dbReference>
<feature type="region of interest" description="Disordered" evidence="2">
    <location>
        <begin position="65"/>
        <end position="95"/>
    </location>
</feature>
<evidence type="ECO:0000313" key="3">
    <source>
        <dbReference type="Ensembl" id="ENSSLDP00000014539.1"/>
    </source>
</evidence>
<dbReference type="AlphaFoldDB" id="A0A3B4X9Z7"/>
<evidence type="ECO:0000313" key="4">
    <source>
        <dbReference type="Proteomes" id="UP000261360"/>
    </source>
</evidence>
<dbReference type="Gene3D" id="6.10.140.1230">
    <property type="match status" value="1"/>
</dbReference>
<keyword evidence="4" id="KW-1185">Reference proteome</keyword>
<dbReference type="GO" id="GO:0007034">
    <property type="term" value="P:vacuolar transport"/>
    <property type="evidence" value="ECO:0007669"/>
    <property type="project" value="InterPro"/>
</dbReference>
<name>A0A3B4X9Z7_SERLL</name>
<accession>A0A3B4X9Z7</accession>
<dbReference type="GeneTree" id="ENSGT01150000287254"/>
<dbReference type="InterPro" id="IPR005024">
    <property type="entry name" value="Snf7_fam"/>
</dbReference>